<evidence type="ECO:0000313" key="3">
    <source>
        <dbReference type="EMBL" id="KZP14889.1"/>
    </source>
</evidence>
<dbReference type="SUPFAM" id="SSF51338">
    <property type="entry name" value="Composite domain of metallo-dependent hydrolases"/>
    <property type="match status" value="1"/>
</dbReference>
<dbReference type="Pfam" id="PF01979">
    <property type="entry name" value="Amidohydro_1"/>
    <property type="match status" value="1"/>
</dbReference>
<dbReference type="Proteomes" id="UP000076532">
    <property type="component" value="Unassembled WGS sequence"/>
</dbReference>
<dbReference type="OrthoDB" id="10258955at2759"/>
<dbReference type="InterPro" id="IPR011059">
    <property type="entry name" value="Metal-dep_hydrolase_composite"/>
</dbReference>
<dbReference type="GO" id="GO:0005737">
    <property type="term" value="C:cytoplasm"/>
    <property type="evidence" value="ECO:0007669"/>
    <property type="project" value="TreeGrafter"/>
</dbReference>
<feature type="transmembrane region" description="Helical" evidence="1">
    <location>
        <begin position="21"/>
        <end position="39"/>
    </location>
</feature>
<name>A0A166DMX9_9AGAM</name>
<keyword evidence="1" id="KW-0472">Membrane</keyword>
<dbReference type="PANTHER" id="PTHR43668">
    <property type="entry name" value="ALLANTOINASE"/>
    <property type="match status" value="1"/>
</dbReference>
<keyword evidence="3" id="KW-0378">Hydrolase</keyword>
<keyword evidence="1" id="KW-0812">Transmembrane</keyword>
<dbReference type="GO" id="GO:0004038">
    <property type="term" value="F:allantoinase activity"/>
    <property type="evidence" value="ECO:0007669"/>
    <property type="project" value="TreeGrafter"/>
</dbReference>
<dbReference type="Gene3D" id="3.20.20.140">
    <property type="entry name" value="Metal-dependent hydrolases"/>
    <property type="match status" value="2"/>
</dbReference>
<proteinExistence type="predicted"/>
<dbReference type="InterPro" id="IPR032466">
    <property type="entry name" value="Metal_Hydrolase"/>
</dbReference>
<dbReference type="PANTHER" id="PTHR43668:SF5">
    <property type="entry name" value="AMIDOHYDROLASE 3 DOMAIN-CONTAINING PROTEIN"/>
    <property type="match status" value="1"/>
</dbReference>
<dbReference type="InterPro" id="IPR006680">
    <property type="entry name" value="Amidohydro-rel"/>
</dbReference>
<keyword evidence="4" id="KW-1185">Reference proteome</keyword>
<evidence type="ECO:0000259" key="2">
    <source>
        <dbReference type="Pfam" id="PF01979"/>
    </source>
</evidence>
<keyword evidence="1" id="KW-1133">Transmembrane helix</keyword>
<reference evidence="3 4" key="1">
    <citation type="journal article" date="2016" name="Mol. Biol. Evol.">
        <title>Comparative Genomics of Early-Diverging Mushroom-Forming Fungi Provides Insights into the Origins of Lignocellulose Decay Capabilities.</title>
        <authorList>
            <person name="Nagy L.G."/>
            <person name="Riley R."/>
            <person name="Tritt A."/>
            <person name="Adam C."/>
            <person name="Daum C."/>
            <person name="Floudas D."/>
            <person name="Sun H."/>
            <person name="Yadav J.S."/>
            <person name="Pangilinan J."/>
            <person name="Larsson K.H."/>
            <person name="Matsuura K."/>
            <person name="Barry K."/>
            <person name="Labutti K."/>
            <person name="Kuo R."/>
            <person name="Ohm R.A."/>
            <person name="Bhattacharya S.S."/>
            <person name="Shirouzu T."/>
            <person name="Yoshinaga Y."/>
            <person name="Martin F.M."/>
            <person name="Grigoriev I.V."/>
            <person name="Hibbett D.S."/>
        </authorList>
    </citation>
    <scope>NUCLEOTIDE SEQUENCE [LARGE SCALE GENOMIC DNA]</scope>
    <source>
        <strain evidence="3 4">CBS 109695</strain>
    </source>
</reference>
<dbReference type="GO" id="GO:0006145">
    <property type="term" value="P:purine nucleobase catabolic process"/>
    <property type="evidence" value="ECO:0007669"/>
    <property type="project" value="TreeGrafter"/>
</dbReference>
<dbReference type="STRING" id="436010.A0A166DMX9"/>
<dbReference type="AlphaFoldDB" id="A0A166DMX9"/>
<feature type="domain" description="Amidohydrolase-related" evidence="2">
    <location>
        <begin position="396"/>
        <end position="483"/>
    </location>
</feature>
<evidence type="ECO:0000256" key="1">
    <source>
        <dbReference type="SAM" id="Phobius"/>
    </source>
</evidence>
<gene>
    <name evidence="3" type="ORF">FIBSPDRAFT_1048541</name>
</gene>
<protein>
    <submittedName>
        <fullName evidence="3">Composite domain of metallo-dependent hydrolase</fullName>
    </submittedName>
</protein>
<sequence length="939" mass="101408">MKDISLRLDSSRYFKATTQKRTLVIFLLLCGCLQLFYYASRTRISPEVAASRAAILQQCQYIKSPAGPPPDFDFRTQSDRHVPGTNPLWLKNARIWTAARNGTEIFFGDILLENGLIKAVGYIPPRLLKHPKLEVHNMQGAWITPGLVDLHSHLGVYAAPELRGNSDGNSYAGPILPWLRSLDGLNTHDDAYGLAMAGGVTSAQILPGSADNIGGQAYVIKLRPTTEGSATSKVVEPPHDLNGSHFDHSLTPRWRHMKHACGENPSGAYAQTRMDSAWAFRKAYDEGRKIKETQDTFCAKAEEGAWGGLGKFPENLQWESIVDVLRGKVKLSIHCYEAVDLDMIVRLSNEFKFPVASFHHAGQTYLVPDLLKKTWGGVPTVALFATNARKKREAYRNSEFAPRLLADQGIPIVMKSDHPVVNSRYLLNEAALAHYYGLNAGLALASVTSMPAAALGLGHRLGSIREGYDADIVVWDSHPLALGATPQQVYVDGIPQLHNPAVSLKPHTSQSLPTPPNFDAEAVAVVRYSGLPPLEPRKLNRRGPVMFTNVNSVFSRMGDGAITHRDHAGVTAEWESVVVHDGEVVCSGSGSSCRGLSGDDDNAEVIDLQGGSLVPGLIAYGSPLGLLEMRLEPSTTDGIVPNPLDVNSASILGAHPLIRAVDGLQFGGRNTLLAYRGGVTTAVTAPVGRFVLGMSTAFAVGAANVLERGALVHPEVALHVSIKRGSASVSTQIAVLRRMLLGVDSGASHTDVMYMQLRKGTTLVVNVENADIMATLLALKAEYETTSGRVLRLTFSGAAEAHLLAEEIAAAGVSVILSPARAYPETWDQRRILPGPTLSHESAVRKLMKAGVNVAIGVIHEYAARNLRFDVAWAALESHGYISKVQAIALATSNLERALGMDIYSRQDIVAYRGGDLFDLSSKPVAVMSADRGVVELFE</sequence>
<evidence type="ECO:0000313" key="4">
    <source>
        <dbReference type="Proteomes" id="UP000076532"/>
    </source>
</evidence>
<dbReference type="EMBL" id="KV417611">
    <property type="protein sequence ID" value="KZP14889.1"/>
    <property type="molecule type" value="Genomic_DNA"/>
</dbReference>
<organism evidence="3 4">
    <name type="scientific">Athelia psychrophila</name>
    <dbReference type="NCBI Taxonomy" id="1759441"/>
    <lineage>
        <taxon>Eukaryota</taxon>
        <taxon>Fungi</taxon>
        <taxon>Dikarya</taxon>
        <taxon>Basidiomycota</taxon>
        <taxon>Agaricomycotina</taxon>
        <taxon>Agaricomycetes</taxon>
        <taxon>Agaricomycetidae</taxon>
        <taxon>Atheliales</taxon>
        <taxon>Atheliaceae</taxon>
        <taxon>Athelia</taxon>
    </lineage>
</organism>
<dbReference type="SUPFAM" id="SSF51556">
    <property type="entry name" value="Metallo-dependent hydrolases"/>
    <property type="match status" value="2"/>
</dbReference>
<dbReference type="PROSITE" id="PS51257">
    <property type="entry name" value="PROKAR_LIPOPROTEIN"/>
    <property type="match status" value="1"/>
</dbReference>
<dbReference type="InterPro" id="IPR050138">
    <property type="entry name" value="DHOase/Allantoinase_Hydrolase"/>
</dbReference>
<accession>A0A166DMX9</accession>